<proteinExistence type="predicted"/>
<feature type="domain" description="TF-B3" evidence="7">
    <location>
        <begin position="298"/>
        <end position="382"/>
    </location>
</feature>
<comment type="subcellular location">
    <subcellularLocation>
        <location evidence="1">Nucleus</location>
    </subcellularLocation>
</comment>
<evidence type="ECO:0000313" key="8">
    <source>
        <dbReference type="EMBL" id="KAF7814016.1"/>
    </source>
</evidence>
<dbReference type="AlphaFoldDB" id="A0A834T2B0"/>
<evidence type="ECO:0000256" key="1">
    <source>
        <dbReference type="ARBA" id="ARBA00004123"/>
    </source>
</evidence>
<dbReference type="CDD" id="cd10017">
    <property type="entry name" value="B3_DNA"/>
    <property type="match status" value="2"/>
</dbReference>
<dbReference type="SUPFAM" id="SSF101936">
    <property type="entry name" value="DNA-binding pseudobarrel domain"/>
    <property type="match status" value="2"/>
</dbReference>
<evidence type="ECO:0000256" key="5">
    <source>
        <dbReference type="ARBA" id="ARBA00023242"/>
    </source>
</evidence>
<evidence type="ECO:0000256" key="6">
    <source>
        <dbReference type="SAM" id="MobiDB-lite"/>
    </source>
</evidence>
<evidence type="ECO:0000259" key="7">
    <source>
        <dbReference type="PROSITE" id="PS50863"/>
    </source>
</evidence>
<keyword evidence="9" id="KW-1185">Reference proteome</keyword>
<reference evidence="8" key="1">
    <citation type="submission" date="2020-09" db="EMBL/GenBank/DDBJ databases">
        <title>Genome-Enabled Discovery of Anthraquinone Biosynthesis in Senna tora.</title>
        <authorList>
            <person name="Kang S.-H."/>
            <person name="Pandey R.P."/>
            <person name="Lee C.-M."/>
            <person name="Sim J.-S."/>
            <person name="Jeong J.-T."/>
            <person name="Choi B.-S."/>
            <person name="Jung M."/>
            <person name="Ginzburg D."/>
            <person name="Zhao K."/>
            <person name="Won S.Y."/>
            <person name="Oh T.-J."/>
            <person name="Yu Y."/>
            <person name="Kim N.-H."/>
            <person name="Lee O.R."/>
            <person name="Lee T.-H."/>
            <person name="Bashyal P."/>
            <person name="Kim T.-S."/>
            <person name="Lee W.-H."/>
            <person name="Kawkins C."/>
            <person name="Kim C.-K."/>
            <person name="Kim J.S."/>
            <person name="Ahn B.O."/>
            <person name="Rhee S.Y."/>
            <person name="Sohng J.K."/>
        </authorList>
    </citation>
    <scope>NUCLEOTIDE SEQUENCE</scope>
    <source>
        <tissue evidence="8">Leaf</tissue>
    </source>
</reference>
<dbReference type="PANTHER" id="PTHR31391:SF64">
    <property type="entry name" value="B3 DOMAIN-CONTAINING PROTEIN OS06G0112300"/>
    <property type="match status" value="1"/>
</dbReference>
<keyword evidence="2" id="KW-0805">Transcription regulation</keyword>
<protein>
    <submittedName>
        <fullName evidence="8">Putative B3 domain-containing protein</fullName>
    </submittedName>
</protein>
<evidence type="ECO:0000256" key="4">
    <source>
        <dbReference type="ARBA" id="ARBA00023163"/>
    </source>
</evidence>
<evidence type="ECO:0000256" key="3">
    <source>
        <dbReference type="ARBA" id="ARBA00023125"/>
    </source>
</evidence>
<feature type="domain" description="TF-B3" evidence="7">
    <location>
        <begin position="65"/>
        <end position="161"/>
    </location>
</feature>
<dbReference type="InterPro" id="IPR015300">
    <property type="entry name" value="DNA-bd_pseudobarrel_sf"/>
</dbReference>
<dbReference type="PROSITE" id="PS50863">
    <property type="entry name" value="B3"/>
    <property type="match status" value="2"/>
</dbReference>
<organism evidence="8 9">
    <name type="scientific">Senna tora</name>
    <dbReference type="NCBI Taxonomy" id="362788"/>
    <lineage>
        <taxon>Eukaryota</taxon>
        <taxon>Viridiplantae</taxon>
        <taxon>Streptophyta</taxon>
        <taxon>Embryophyta</taxon>
        <taxon>Tracheophyta</taxon>
        <taxon>Spermatophyta</taxon>
        <taxon>Magnoliopsida</taxon>
        <taxon>eudicotyledons</taxon>
        <taxon>Gunneridae</taxon>
        <taxon>Pentapetalae</taxon>
        <taxon>rosids</taxon>
        <taxon>fabids</taxon>
        <taxon>Fabales</taxon>
        <taxon>Fabaceae</taxon>
        <taxon>Caesalpinioideae</taxon>
        <taxon>Cassia clade</taxon>
        <taxon>Senna</taxon>
    </lineage>
</organism>
<sequence length="390" mass="44805">MDGRRDPNAEAERTFTKKKILFTCLFKRKLIPNAKSPMGHFPRVSEYVNRRVSDSVDIVSNHYKRAAAPAAVAMVAVAMIQIPRAFVKRFGELIIMSKQFQLKTADSGNFWKVEVANANERMYFQKGWEVFVKDNKLEYGDFITFKYVGNSAFKVKMYGSHGCEKKLVHVHHHHVETSSNEEKRKKVVEDEVEDVIEMMKQNKARSLRNQIPPSKRRKGSADKEIHSKNKEVIHIDLDTSVHNEIEDCKGFVKKQSMSGEVEKGESHSAFALEEANRFKSKYPSFHAVITHYNAKFCLYLPSTFYRKHVKKEKIEKQNIKLECSGRVWNVALIKNGNGQPNYAKLSGGWGAFCKDNKLKVGDVCVFELRENAHLKVHIFRGKVSSRLCET</sequence>
<name>A0A834T2B0_9FABA</name>
<dbReference type="OrthoDB" id="1666376at2759"/>
<dbReference type="GO" id="GO:0005634">
    <property type="term" value="C:nucleus"/>
    <property type="evidence" value="ECO:0007669"/>
    <property type="project" value="UniProtKB-SubCell"/>
</dbReference>
<keyword evidence="3" id="KW-0238">DNA-binding</keyword>
<keyword evidence="5" id="KW-0539">Nucleus</keyword>
<dbReference type="Pfam" id="PF02362">
    <property type="entry name" value="B3"/>
    <property type="match status" value="2"/>
</dbReference>
<accession>A0A834T2B0</accession>
<gene>
    <name evidence="8" type="ORF">G2W53_027985</name>
</gene>
<dbReference type="EMBL" id="JAAIUW010000009">
    <property type="protein sequence ID" value="KAF7814016.1"/>
    <property type="molecule type" value="Genomic_DNA"/>
</dbReference>
<evidence type="ECO:0000313" key="9">
    <source>
        <dbReference type="Proteomes" id="UP000634136"/>
    </source>
</evidence>
<dbReference type="GO" id="GO:0003677">
    <property type="term" value="F:DNA binding"/>
    <property type="evidence" value="ECO:0007669"/>
    <property type="project" value="UniProtKB-KW"/>
</dbReference>
<dbReference type="Gene3D" id="2.40.330.10">
    <property type="entry name" value="DNA-binding pseudobarrel domain"/>
    <property type="match status" value="2"/>
</dbReference>
<comment type="caution">
    <text evidence="8">The sequence shown here is derived from an EMBL/GenBank/DDBJ whole genome shotgun (WGS) entry which is preliminary data.</text>
</comment>
<dbReference type="PANTHER" id="PTHR31391">
    <property type="entry name" value="B3 DOMAIN-CONTAINING PROTEIN OS11G0197600-RELATED"/>
    <property type="match status" value="1"/>
</dbReference>
<dbReference type="SMART" id="SM01019">
    <property type="entry name" value="B3"/>
    <property type="match status" value="2"/>
</dbReference>
<dbReference type="InterPro" id="IPR044837">
    <property type="entry name" value="REM16-like"/>
</dbReference>
<dbReference type="Proteomes" id="UP000634136">
    <property type="component" value="Unassembled WGS sequence"/>
</dbReference>
<dbReference type="InterPro" id="IPR003340">
    <property type="entry name" value="B3_DNA-bd"/>
</dbReference>
<keyword evidence="4" id="KW-0804">Transcription</keyword>
<evidence type="ECO:0000256" key="2">
    <source>
        <dbReference type="ARBA" id="ARBA00023015"/>
    </source>
</evidence>
<feature type="region of interest" description="Disordered" evidence="6">
    <location>
        <begin position="205"/>
        <end position="224"/>
    </location>
</feature>